<keyword evidence="1" id="KW-0812">Transmembrane</keyword>
<comment type="caution">
    <text evidence="3">The sequence shown here is derived from an EMBL/GenBank/DDBJ whole genome shotgun (WGS) entry which is preliminary data.</text>
</comment>
<dbReference type="PANTHER" id="PTHR36442:SF1">
    <property type="entry name" value="CYCLIC-DI-AMP PHOSPHODIESTERASE PGPH"/>
    <property type="match status" value="1"/>
</dbReference>
<dbReference type="InterPro" id="IPR003607">
    <property type="entry name" value="HD/PDEase_dom"/>
</dbReference>
<dbReference type="Gene3D" id="1.10.3210.10">
    <property type="entry name" value="Hypothetical protein af1432"/>
    <property type="match status" value="1"/>
</dbReference>
<dbReference type="SUPFAM" id="SSF109604">
    <property type="entry name" value="HD-domain/PDEase-like"/>
    <property type="match status" value="1"/>
</dbReference>
<reference evidence="3 4" key="1">
    <citation type="journal article" date="2016" name="Nat. Commun.">
        <title>Thousands of microbial genomes shed light on interconnected biogeochemical processes in an aquifer system.</title>
        <authorList>
            <person name="Anantharaman K."/>
            <person name="Brown C.T."/>
            <person name="Hug L.A."/>
            <person name="Sharon I."/>
            <person name="Castelle C.J."/>
            <person name="Probst A.J."/>
            <person name="Thomas B.C."/>
            <person name="Singh A."/>
            <person name="Wilkins M.J."/>
            <person name="Karaoz U."/>
            <person name="Brodie E.L."/>
            <person name="Williams K.H."/>
            <person name="Hubbard S.S."/>
            <person name="Banfield J.F."/>
        </authorList>
    </citation>
    <scope>NUCLEOTIDE SEQUENCE [LARGE SCALE GENOMIC DNA]</scope>
</reference>
<dbReference type="InterPro" id="IPR006675">
    <property type="entry name" value="HDIG_dom"/>
</dbReference>
<dbReference type="Proteomes" id="UP000177230">
    <property type="component" value="Unassembled WGS sequence"/>
</dbReference>
<dbReference type="InterPro" id="IPR052722">
    <property type="entry name" value="PgpH_phosphodiesterase"/>
</dbReference>
<dbReference type="PANTHER" id="PTHR36442">
    <property type="entry name" value="CYCLIC-DI-AMP PHOSPHODIESTERASE PGPH"/>
    <property type="match status" value="1"/>
</dbReference>
<gene>
    <name evidence="3" type="ORF">A2024_02785</name>
</gene>
<dbReference type="CDD" id="cd00077">
    <property type="entry name" value="HDc"/>
    <property type="match status" value="1"/>
</dbReference>
<evidence type="ECO:0000313" key="4">
    <source>
        <dbReference type="Proteomes" id="UP000177230"/>
    </source>
</evidence>
<feature type="transmembrane region" description="Helical" evidence="1">
    <location>
        <begin position="349"/>
        <end position="368"/>
    </location>
</feature>
<sequence>MFKISLNKITSLARNLWPLNPQSRKFQLFWIKRVALAGVLLLVIANLFSPARHDEIKLKVGATSPRDIQAPFDFQLVKDPALLQAQQDSAASQVLAIVYRNPEFDRKLYSDVELFLINLSNLRQEDEYLSTKLATIQSWKLNLSRGTADLLLTVPGLYSFQQGLKDMAHSLLEPGVLPLSDGQAKMLGPEVVLRQGQDLQRVPTSRLFTMESLPLLIKAKSQAAFPNSEPMAKVLAEVATKLLMPNLTVDTSEVGSARARARESVSKYTGQVSKGEKIVAAYQKVDQTTAQKLHSLQLKLDEITTVSRRSGWNYVLTLLSRLLALGFFLGILTFYLINFRPEVFRNFHSLLILATIILLSVLSGWLVLSRPDFPPYLLPAALGPMLTSLMFDIPLGAVMAVTASLLFGVVTELSLPITVVALASGSVASFLVKGLRSRFQFIITSFFAITLASGLAIAAMEYLKLSPFQQIQRSLLMAPASAFLSIVLTLLLLPVLEAVFNTTTDYSLLEMADPDQPLLKRLSIEATGTFQHSLLVGNLAEVGAKAIGANSLQARIMGYYHDIGKLAKPDYFIENQGGAANRHDSLAPKMSFLVVASHVKEGMELAKKHRLPQVIKDAIVQHHGTTLAKYFYHKANLSSEGKLLEGDFRYPGPKPQSKEIGLVMLADVVEASVRSLKDRDPKRVRRMVKATIADKANELELDESNLTLHDLHLAGEAFLPVLLALFHPRIEYPGAKNGPEQKNNHPQG</sequence>
<evidence type="ECO:0000256" key="1">
    <source>
        <dbReference type="SAM" id="Phobius"/>
    </source>
</evidence>
<dbReference type="Pfam" id="PF07698">
    <property type="entry name" value="7TM-7TMR_HD"/>
    <property type="match status" value="1"/>
</dbReference>
<dbReference type="NCBIfam" id="TIGR00277">
    <property type="entry name" value="HDIG"/>
    <property type="match status" value="1"/>
</dbReference>
<evidence type="ECO:0000313" key="3">
    <source>
        <dbReference type="EMBL" id="OGF11934.1"/>
    </source>
</evidence>
<feature type="domain" description="HD/PDEase" evidence="2">
    <location>
        <begin position="525"/>
        <end position="681"/>
    </location>
</feature>
<accession>A0A1F5RBZ2</accession>
<dbReference type="EMBL" id="MFFM01000034">
    <property type="protein sequence ID" value="OGF11934.1"/>
    <property type="molecule type" value="Genomic_DNA"/>
</dbReference>
<dbReference type="InterPro" id="IPR006674">
    <property type="entry name" value="HD_domain"/>
</dbReference>
<dbReference type="AlphaFoldDB" id="A0A1F5RBZ2"/>
<feature type="transmembrane region" description="Helical" evidence="1">
    <location>
        <begin position="475"/>
        <end position="496"/>
    </location>
</feature>
<protein>
    <recommendedName>
        <fullName evidence="2">HD/PDEase domain-containing protein</fullName>
    </recommendedName>
</protein>
<keyword evidence="1" id="KW-0472">Membrane</keyword>
<dbReference type="InterPro" id="IPR011624">
    <property type="entry name" value="Metal-dep_PHydrolase_7TM_extra"/>
</dbReference>
<proteinExistence type="predicted"/>
<evidence type="ECO:0000259" key="2">
    <source>
        <dbReference type="SMART" id="SM00471"/>
    </source>
</evidence>
<dbReference type="SMART" id="SM00471">
    <property type="entry name" value="HDc"/>
    <property type="match status" value="1"/>
</dbReference>
<feature type="transmembrane region" description="Helical" evidence="1">
    <location>
        <begin position="441"/>
        <end position="463"/>
    </location>
</feature>
<dbReference type="InterPro" id="IPR011621">
    <property type="entry name" value="Metal-dep_PHydrolase_7TM_intra"/>
</dbReference>
<dbReference type="Pfam" id="PF07697">
    <property type="entry name" value="7TMR-HDED"/>
    <property type="match status" value="1"/>
</dbReference>
<organism evidence="3 4">
    <name type="scientific">Candidatus Edwardsbacteria bacterium GWF2_54_11</name>
    <dbReference type="NCBI Taxonomy" id="1817851"/>
    <lineage>
        <taxon>Bacteria</taxon>
        <taxon>Candidatus Edwardsiibacteriota</taxon>
    </lineage>
</organism>
<dbReference type="Pfam" id="PF01966">
    <property type="entry name" value="HD"/>
    <property type="match status" value="1"/>
</dbReference>
<feature type="transmembrane region" description="Helical" evidence="1">
    <location>
        <begin position="388"/>
        <end position="410"/>
    </location>
</feature>
<keyword evidence="1" id="KW-1133">Transmembrane helix</keyword>
<feature type="transmembrane region" description="Helical" evidence="1">
    <location>
        <begin position="312"/>
        <end position="337"/>
    </location>
</feature>
<name>A0A1F5RBZ2_9BACT</name>